<feature type="transmembrane region" description="Helical" evidence="1">
    <location>
        <begin position="156"/>
        <end position="177"/>
    </location>
</feature>
<comment type="caution">
    <text evidence="2">The sequence shown here is derived from an EMBL/GenBank/DDBJ whole genome shotgun (WGS) entry which is preliminary data.</text>
</comment>
<keyword evidence="1" id="KW-0472">Membrane</keyword>
<gene>
    <name evidence="2" type="ORF">P409_00785</name>
</gene>
<dbReference type="AlphaFoldDB" id="A0A0A0DBF5"/>
<sequence length="216" mass="24481">MADDLPAVHRLRGTLRNLRMESLRRGAQEGRSTFRAYRFELGGYMLAFHAVADFGDVTPFLAEGDRVELAVQLFEDRSERREPLVYALRNLEDDCAYVSQAKFLAGYGFGHEAEYSLPGMSLRRQTRAMRFLAFVFLVSWGGIAVSLWAVGEYDDAVSFAGLCMLGLFAAISAVLIWQRWRVRLGWPSRRQRLLSRVYGTLSIGSPEKPTPRVYSV</sequence>
<dbReference type="EMBL" id="JANX01000002">
    <property type="protein sequence ID" value="KGM36046.1"/>
    <property type="molecule type" value="Genomic_DNA"/>
</dbReference>
<reference evidence="2 3" key="1">
    <citation type="submission" date="2014-01" db="EMBL/GenBank/DDBJ databases">
        <title>Genome sequence determination for a cystic fibrosis isolate, Inquilinus limosus.</title>
        <authorList>
            <person name="Pino M."/>
            <person name="Di Conza J."/>
            <person name="Gutkind G."/>
        </authorList>
    </citation>
    <scope>NUCLEOTIDE SEQUENCE [LARGE SCALE GENOMIC DNA]</scope>
    <source>
        <strain evidence="2 3">MP06</strain>
    </source>
</reference>
<evidence type="ECO:0000313" key="3">
    <source>
        <dbReference type="Proteomes" id="UP000029995"/>
    </source>
</evidence>
<accession>A0A0A0DBF5</accession>
<name>A0A0A0DBF5_9PROT</name>
<keyword evidence="1" id="KW-1133">Transmembrane helix</keyword>
<feature type="transmembrane region" description="Helical" evidence="1">
    <location>
        <begin position="131"/>
        <end position="150"/>
    </location>
</feature>
<protein>
    <submittedName>
        <fullName evidence="2">Uncharacterized protein</fullName>
    </submittedName>
</protein>
<dbReference type="OrthoDB" id="8665495at2"/>
<keyword evidence="1" id="KW-0812">Transmembrane</keyword>
<dbReference type="Proteomes" id="UP000029995">
    <property type="component" value="Unassembled WGS sequence"/>
</dbReference>
<dbReference type="RefSeq" id="WP_152613174.1">
    <property type="nucleotide sequence ID" value="NZ_JANX01000002.1"/>
</dbReference>
<organism evidence="2 3">
    <name type="scientific">Inquilinus limosus MP06</name>
    <dbReference type="NCBI Taxonomy" id="1398085"/>
    <lineage>
        <taxon>Bacteria</taxon>
        <taxon>Pseudomonadati</taxon>
        <taxon>Pseudomonadota</taxon>
        <taxon>Alphaproteobacteria</taxon>
        <taxon>Rhodospirillales</taxon>
        <taxon>Rhodospirillaceae</taxon>
        <taxon>Inquilinus</taxon>
    </lineage>
</organism>
<evidence type="ECO:0000256" key="1">
    <source>
        <dbReference type="SAM" id="Phobius"/>
    </source>
</evidence>
<evidence type="ECO:0000313" key="2">
    <source>
        <dbReference type="EMBL" id="KGM36046.1"/>
    </source>
</evidence>
<proteinExistence type="predicted"/>